<dbReference type="AlphaFoldDB" id="A0A3S5ABS4"/>
<organism evidence="2 3">
    <name type="scientific">Protopolystoma xenopodis</name>
    <dbReference type="NCBI Taxonomy" id="117903"/>
    <lineage>
        <taxon>Eukaryota</taxon>
        <taxon>Metazoa</taxon>
        <taxon>Spiralia</taxon>
        <taxon>Lophotrochozoa</taxon>
        <taxon>Platyhelminthes</taxon>
        <taxon>Monogenea</taxon>
        <taxon>Polyopisthocotylea</taxon>
        <taxon>Polystomatidea</taxon>
        <taxon>Polystomatidae</taxon>
        <taxon>Protopolystoma</taxon>
    </lineage>
</organism>
<feature type="compositionally biased region" description="Basic and acidic residues" evidence="1">
    <location>
        <begin position="86"/>
        <end position="97"/>
    </location>
</feature>
<dbReference type="Proteomes" id="UP000784294">
    <property type="component" value="Unassembled WGS sequence"/>
</dbReference>
<reference evidence="2" key="1">
    <citation type="submission" date="2018-11" db="EMBL/GenBank/DDBJ databases">
        <authorList>
            <consortium name="Pathogen Informatics"/>
        </authorList>
    </citation>
    <scope>NUCLEOTIDE SEQUENCE</scope>
</reference>
<accession>A0A3S5ABS4</accession>
<evidence type="ECO:0000313" key="2">
    <source>
        <dbReference type="EMBL" id="VEL19852.1"/>
    </source>
</evidence>
<comment type="caution">
    <text evidence="2">The sequence shown here is derived from an EMBL/GenBank/DDBJ whole genome shotgun (WGS) entry which is preliminary data.</text>
</comment>
<evidence type="ECO:0000313" key="3">
    <source>
        <dbReference type="Proteomes" id="UP000784294"/>
    </source>
</evidence>
<proteinExistence type="predicted"/>
<evidence type="ECO:0000256" key="1">
    <source>
        <dbReference type="SAM" id="MobiDB-lite"/>
    </source>
</evidence>
<gene>
    <name evidence="2" type="ORF">PXEA_LOCUS13292</name>
</gene>
<protein>
    <submittedName>
        <fullName evidence="2">Uncharacterized protein</fullName>
    </submittedName>
</protein>
<feature type="region of interest" description="Disordered" evidence="1">
    <location>
        <begin position="66"/>
        <end position="99"/>
    </location>
</feature>
<name>A0A3S5ABS4_9PLAT</name>
<sequence>MESKNQTTRAASVRDLIERQHCSSTMPMLGQPSQSLLGMDHFSPEDECTGGPPVNDTAAITSTIETGSFGPQQELKAPEWSSAGARDGDLPRSRPDSRLGVSLYGTTGLDTLISDPAINADPGSPQVHLLSTSRSIGCLADLRKPRALVSPPLSWFDQSWQLRLGGEFGVSPAAWFPSQVSHGMAGGSVSGGGRHLRSIKQQRLMKPLR</sequence>
<dbReference type="EMBL" id="CAAALY010043571">
    <property type="protein sequence ID" value="VEL19852.1"/>
    <property type="molecule type" value="Genomic_DNA"/>
</dbReference>
<keyword evidence="3" id="KW-1185">Reference proteome</keyword>